<protein>
    <submittedName>
        <fullName evidence="6">MFS family permease</fullName>
    </submittedName>
</protein>
<feature type="transmembrane region" description="Helical" evidence="5">
    <location>
        <begin position="113"/>
        <end position="132"/>
    </location>
</feature>
<name>A0A841I479_9DEIO</name>
<feature type="transmembrane region" description="Helical" evidence="5">
    <location>
        <begin position="280"/>
        <end position="302"/>
    </location>
</feature>
<comment type="subcellular location">
    <subcellularLocation>
        <location evidence="1">Membrane</location>
        <topology evidence="1">Multi-pass membrane protein</topology>
    </subcellularLocation>
</comment>
<feature type="transmembrane region" description="Helical" evidence="5">
    <location>
        <begin position="248"/>
        <end position="268"/>
    </location>
</feature>
<evidence type="ECO:0000313" key="7">
    <source>
        <dbReference type="Proteomes" id="UP000569951"/>
    </source>
</evidence>
<evidence type="ECO:0000256" key="4">
    <source>
        <dbReference type="ARBA" id="ARBA00023136"/>
    </source>
</evidence>
<evidence type="ECO:0000256" key="5">
    <source>
        <dbReference type="SAM" id="Phobius"/>
    </source>
</evidence>
<reference evidence="6 7" key="1">
    <citation type="submission" date="2020-08" db="EMBL/GenBank/DDBJ databases">
        <title>Genomic Encyclopedia of Type Strains, Phase IV (KMG-IV): sequencing the most valuable type-strain genomes for metagenomic binning, comparative biology and taxonomic classification.</title>
        <authorList>
            <person name="Goeker M."/>
        </authorList>
    </citation>
    <scope>NUCLEOTIDE SEQUENCE [LARGE SCALE GENOMIC DNA]</scope>
    <source>
        <strain evidence="6 7">DSM 21458</strain>
    </source>
</reference>
<feature type="transmembrane region" description="Helical" evidence="5">
    <location>
        <begin position="340"/>
        <end position="361"/>
    </location>
</feature>
<feature type="transmembrane region" description="Helical" evidence="5">
    <location>
        <begin position="367"/>
        <end position="387"/>
    </location>
</feature>
<dbReference type="GO" id="GO:0022857">
    <property type="term" value="F:transmembrane transporter activity"/>
    <property type="evidence" value="ECO:0007669"/>
    <property type="project" value="InterPro"/>
</dbReference>
<feature type="transmembrane region" description="Helical" evidence="5">
    <location>
        <begin position="26"/>
        <end position="43"/>
    </location>
</feature>
<dbReference type="RefSeq" id="WP_183988584.1">
    <property type="nucleotide sequence ID" value="NZ_JACHHG010000016.1"/>
</dbReference>
<dbReference type="Pfam" id="PF07690">
    <property type="entry name" value="MFS_1"/>
    <property type="match status" value="1"/>
</dbReference>
<keyword evidence="3 5" id="KW-1133">Transmembrane helix</keyword>
<dbReference type="InterPro" id="IPR011701">
    <property type="entry name" value="MFS"/>
</dbReference>
<dbReference type="PANTHER" id="PTHR23514">
    <property type="entry name" value="BYPASS OF STOP CODON PROTEIN 6"/>
    <property type="match status" value="1"/>
</dbReference>
<evidence type="ECO:0000256" key="2">
    <source>
        <dbReference type="ARBA" id="ARBA00022692"/>
    </source>
</evidence>
<feature type="transmembrane region" description="Helical" evidence="5">
    <location>
        <begin position="308"/>
        <end position="328"/>
    </location>
</feature>
<accession>A0A841I479</accession>
<sequence>MSQPHTHPDSGRSNAPSSPRVTRARWAVSAFFFANGAAFAHWVTRIPDIRRQAELSDAQLGLALLGIAIGALLAFPLAGWLIARRGSRTVTFAAGAAYCALLPLLALPAGLPGLLGALLLFGFASGLLDVAMNAQGVEVERSYPYPVMSSFHAFFSLGGLVGAAWGGVMAAAHVSTAAHFLSAALLLLAGLLLAGPLLLRTPPEPRGNAPLLALPPRPLWGLGALAFCAAVSEGAMADWSTVYLREVLATSAGTAALGYAAFSVAMLLGRVFGDRLTGSLGAVTLSRAGGALAAVGLGTALLLGGTGWTLLGFACVGLGMSCAFPLVYSAAGRIPGISPGAGLASVATLGYGGFLLGPAMIGGLSELLGLRLALAVLVALALGIVFLSGTLRRGAAHA</sequence>
<evidence type="ECO:0000256" key="3">
    <source>
        <dbReference type="ARBA" id="ARBA00022989"/>
    </source>
</evidence>
<gene>
    <name evidence="6" type="ORF">HNR42_003304</name>
</gene>
<dbReference type="GO" id="GO:0016020">
    <property type="term" value="C:membrane"/>
    <property type="evidence" value="ECO:0007669"/>
    <property type="project" value="UniProtKB-SubCell"/>
</dbReference>
<comment type="caution">
    <text evidence="6">The sequence shown here is derived from an EMBL/GenBank/DDBJ whole genome shotgun (WGS) entry which is preliminary data.</text>
</comment>
<dbReference type="CDD" id="cd17393">
    <property type="entry name" value="MFS_MosC_like"/>
    <property type="match status" value="1"/>
</dbReference>
<evidence type="ECO:0000256" key="1">
    <source>
        <dbReference type="ARBA" id="ARBA00004141"/>
    </source>
</evidence>
<feature type="transmembrane region" description="Helical" evidence="5">
    <location>
        <begin position="90"/>
        <end position="107"/>
    </location>
</feature>
<keyword evidence="2 5" id="KW-0812">Transmembrane</keyword>
<proteinExistence type="predicted"/>
<dbReference type="Gene3D" id="1.20.1250.20">
    <property type="entry name" value="MFS general substrate transporter like domains"/>
    <property type="match status" value="2"/>
</dbReference>
<organism evidence="6 7">
    <name type="scientific">Deinobacterium chartae</name>
    <dbReference type="NCBI Taxonomy" id="521158"/>
    <lineage>
        <taxon>Bacteria</taxon>
        <taxon>Thermotogati</taxon>
        <taxon>Deinococcota</taxon>
        <taxon>Deinococci</taxon>
        <taxon>Deinococcales</taxon>
        <taxon>Deinococcaceae</taxon>
        <taxon>Deinobacterium</taxon>
    </lineage>
</organism>
<keyword evidence="7" id="KW-1185">Reference proteome</keyword>
<evidence type="ECO:0000313" key="6">
    <source>
        <dbReference type="EMBL" id="MBB6099844.1"/>
    </source>
</evidence>
<keyword evidence="4 5" id="KW-0472">Membrane</keyword>
<feature type="transmembrane region" description="Helical" evidence="5">
    <location>
        <begin position="219"/>
        <end position="236"/>
    </location>
</feature>
<feature type="transmembrane region" description="Helical" evidence="5">
    <location>
        <begin position="180"/>
        <end position="199"/>
    </location>
</feature>
<dbReference type="InterPro" id="IPR036259">
    <property type="entry name" value="MFS_trans_sf"/>
</dbReference>
<feature type="transmembrane region" description="Helical" evidence="5">
    <location>
        <begin position="63"/>
        <end position="83"/>
    </location>
</feature>
<dbReference type="InterPro" id="IPR051788">
    <property type="entry name" value="MFS_Transporter"/>
</dbReference>
<dbReference type="AlphaFoldDB" id="A0A841I479"/>
<dbReference type="SUPFAM" id="SSF103473">
    <property type="entry name" value="MFS general substrate transporter"/>
    <property type="match status" value="1"/>
</dbReference>
<dbReference type="PANTHER" id="PTHR23514:SF13">
    <property type="entry name" value="INNER MEMBRANE PROTEIN YBJJ"/>
    <property type="match status" value="1"/>
</dbReference>
<dbReference type="Proteomes" id="UP000569951">
    <property type="component" value="Unassembled WGS sequence"/>
</dbReference>
<dbReference type="EMBL" id="JACHHG010000016">
    <property type="protein sequence ID" value="MBB6099844.1"/>
    <property type="molecule type" value="Genomic_DNA"/>
</dbReference>
<feature type="transmembrane region" description="Helical" evidence="5">
    <location>
        <begin position="153"/>
        <end position="174"/>
    </location>
</feature>